<dbReference type="RefSeq" id="YP_010782129.1">
    <property type="nucleotide sequence ID" value="NC_075039.1"/>
</dbReference>
<proteinExistence type="predicted"/>
<accession>A0A6N1NLX8</accession>
<dbReference type="InterPro" id="IPR023366">
    <property type="entry name" value="ATP_synth_asu-like_sf"/>
</dbReference>
<organism evidence="1">
    <name type="scientific">Tupanvirus soda lake</name>
    <dbReference type="NCBI Taxonomy" id="2126985"/>
    <lineage>
        <taxon>Viruses</taxon>
        <taxon>Varidnaviria</taxon>
        <taxon>Bamfordvirae</taxon>
        <taxon>Nucleocytoviricota</taxon>
        <taxon>Megaviricetes</taxon>
        <taxon>Imitervirales</taxon>
        <taxon>Mimiviridae</taxon>
        <taxon>Megamimivirinae</taxon>
        <taxon>Tupanvirus</taxon>
        <taxon>Tupanvirus salinum</taxon>
    </lineage>
</organism>
<name>A0A6N1NLX8_9VIRU</name>
<dbReference type="EMBL" id="KY523104">
    <property type="protein sequence ID" value="QKU35465.1"/>
    <property type="molecule type" value="Genomic_DNA"/>
</dbReference>
<dbReference type="GeneID" id="80518893"/>
<evidence type="ECO:0000313" key="1">
    <source>
        <dbReference type="EMBL" id="QKU35465.1"/>
    </source>
</evidence>
<reference evidence="1" key="1">
    <citation type="submission" date="2017-01" db="EMBL/GenBank/DDBJ databases">
        <authorList>
            <person name="Assis F.L."/>
            <person name="Abrahao J.S."/>
            <person name="Silva L."/>
            <person name="Khalil J.B."/>
            <person name="Rodrigues R."/>
            <person name="Silva L.S."/>
            <person name="Arantes T."/>
            <person name="Boratto P."/>
            <person name="Andrade M."/>
            <person name="Kroon E.G."/>
            <person name="Ribeiro B."/>
            <person name="Bergier I."/>
            <person name="Seligmann H."/>
            <person name="Ghigo E."/>
            <person name="Colson P."/>
            <person name="Levasseur A."/>
            <person name="Raoult D."/>
            <person name="Scola B.L."/>
        </authorList>
    </citation>
    <scope>NUCLEOTIDE SEQUENCE</scope>
    <source>
        <strain evidence="1">Soda lake</strain>
    </source>
</reference>
<reference evidence="1" key="2">
    <citation type="journal article" date="2018" name="Nat. Commun.">
        <title>Tailed giant Tupanvirus possesses the most complete translational apparatus of the known virosphere.</title>
        <authorList>
            <person name="Abrahao J."/>
            <person name="Silva L."/>
            <person name="Silva L.S."/>
            <person name="Khalil J.Y.B."/>
            <person name="Rodrigues R."/>
            <person name="Arantes T."/>
            <person name="Assis F."/>
            <person name="Boratto P."/>
            <person name="Andrade M."/>
            <person name="Kroon E.G."/>
            <person name="Ribeiro B."/>
            <person name="Bergier I."/>
            <person name="Seligmann H."/>
            <person name="Ghigo E."/>
            <person name="Colson P."/>
            <person name="Levasseur A."/>
            <person name="Kroemer G."/>
            <person name="Raoult D."/>
            <person name="La Scola B."/>
        </authorList>
    </citation>
    <scope>NUCLEOTIDE SEQUENCE [LARGE SCALE GENOMIC DNA]</scope>
    <source>
        <strain evidence="1">Soda lake</strain>
    </source>
</reference>
<sequence>MSQNLNTFEMSTAKRNGYLNNEKQNYMNTDQQKNINTQKYISYIHVDSSRRNIQPINNYDELYSLPPYPLYFTNESSKITVNFPNHPFQINDRVALSNVVSKNVMLNNALMVKKNSYFVRIFHQNHGLSFHGLYDPTNENEFTKIGYVDMLPTSYTENEDIPDSNQYYILKDNATINLMIQLSNIKGSDHTRTFIGNIPINYLNKKHNVYLLFIKNEQTFYSDPNSYMIILERKSSINYMDGVNYIKQRNGKTSTIATNNIYIKFHNLYGVPLNYLNSGTPINENSKYPYVTVLSITENTFTIDTNYNAIVDPDNSFYNNEDVTNLDFDGTILLNSNKGGGGQVYVRKISETIPGYPNPNSYVYKLDKTYKNVIQAKIIASEFPNSQRIINNSPDDIINNKLYWRNLDDGDYIYQLSIEPGNYSPIELKNAIETAFNSTIHYKYTDEYNAGIIPAIIQKYTPSDNLIYDENGYNKYHIVDVDISDTTDKVTFSSYKELVLQDKTDSIRIITIPDDIIEFTMAEDLRKNFGINIDNPNKPNIAPFPIKPFDPSNNVLFIYFTPAIHMRIQNQFPYAYGNLYKYVNHNNDFIGGINTFFAKIDTITAILFNINRTKKIYPISESYNEINSINTNTILTNFSYNYLTKEVQKPNHLLKIGDIIVTDQFTEPGNIGEVYVYEIDNIIDSEHFTVIKYNHGDGYKFIYDGIIINFNSTNNSESQFWLDQILPDEEIMPLLDPKQTPPQDNLNNTLSFISINPLSTNKTRMIIFHPNHQLDVGDKIMITNSKSINQVPEIAINKQHVINKILNQDYYEVTLDKYIPIDNNQIDSVPNLVVIKYPDIFQLLFNFEDTLGNLLSFNKVGEDIAITSYKHTITNTDPYAYDYNYDSLGSEYQQKLKKLNMTGYNYFFISCPELATINNTKPVPNVFSIVRWSDNPGSVVIDSFAPTTKYFNNPIASISELHLTMIHPDGRLVEFNGLDHSFTIEIVELYNQPNGTDINARMNSEIHLKKIET</sequence>
<dbReference type="Gene3D" id="2.40.30.20">
    <property type="match status" value="1"/>
</dbReference>
<dbReference type="KEGG" id="vg:80518893"/>
<protein>
    <submittedName>
        <fullName evidence="1">Uncharacterized protein</fullName>
    </submittedName>
</protein>